<dbReference type="InterPro" id="IPR005174">
    <property type="entry name" value="KIB1-4_b-propeller"/>
</dbReference>
<dbReference type="PANTHER" id="PTHR44259:SF15">
    <property type="entry name" value="F-BOX PROTEIN KIB2-RELATED"/>
    <property type="match status" value="1"/>
</dbReference>
<evidence type="ECO:0000313" key="4">
    <source>
        <dbReference type="Proteomes" id="UP000813462"/>
    </source>
</evidence>
<evidence type="ECO:0000313" key="3">
    <source>
        <dbReference type="EMBL" id="KAH7521885.1"/>
    </source>
</evidence>
<dbReference type="EMBL" id="JAEACU010000007">
    <property type="protein sequence ID" value="KAH7521885.1"/>
    <property type="molecule type" value="Genomic_DNA"/>
</dbReference>
<dbReference type="Pfam" id="PF03478">
    <property type="entry name" value="Beta-prop_KIB1-4"/>
    <property type="match status" value="1"/>
</dbReference>
<dbReference type="AlphaFoldDB" id="A0A978V3F2"/>
<evidence type="ECO:0000259" key="2">
    <source>
        <dbReference type="Pfam" id="PF03478"/>
    </source>
</evidence>
<protein>
    <recommendedName>
        <fullName evidence="5">F-box domain-containing protein</fullName>
    </recommendedName>
</protein>
<comment type="caution">
    <text evidence="3">The sequence shown here is derived from an EMBL/GenBank/DDBJ whole genome shotgun (WGS) entry which is preliminary data.</text>
</comment>
<dbReference type="InterPro" id="IPR050942">
    <property type="entry name" value="F-box_BR-signaling"/>
</dbReference>
<gene>
    <name evidence="3" type="ORF">FEM48_Zijuj07G0079400</name>
</gene>
<evidence type="ECO:0008006" key="5">
    <source>
        <dbReference type="Google" id="ProtNLM"/>
    </source>
</evidence>
<dbReference type="Gene3D" id="1.20.1280.50">
    <property type="match status" value="1"/>
</dbReference>
<dbReference type="SUPFAM" id="SSF81383">
    <property type="entry name" value="F-box domain"/>
    <property type="match status" value="1"/>
</dbReference>
<reference evidence="3" key="1">
    <citation type="journal article" date="2021" name="Front. Plant Sci.">
        <title>Chromosome-Scale Genome Assembly for Chinese Sour Jujube and Insights Into Its Genome Evolution and Domestication Signature.</title>
        <authorList>
            <person name="Shen L.-Y."/>
            <person name="Luo H."/>
            <person name="Wang X.-L."/>
            <person name="Wang X.-M."/>
            <person name="Qiu X.-J."/>
            <person name="Liu H."/>
            <person name="Zhou S.-S."/>
            <person name="Jia K.-H."/>
            <person name="Nie S."/>
            <person name="Bao Y.-T."/>
            <person name="Zhang R.-G."/>
            <person name="Yun Q.-Z."/>
            <person name="Chai Y.-H."/>
            <person name="Lu J.-Y."/>
            <person name="Li Y."/>
            <person name="Zhao S.-W."/>
            <person name="Mao J.-F."/>
            <person name="Jia S.-G."/>
            <person name="Mao Y.-M."/>
        </authorList>
    </citation>
    <scope>NUCLEOTIDE SEQUENCE</scope>
    <source>
        <strain evidence="3">AT0</strain>
        <tissue evidence="3">Leaf</tissue>
    </source>
</reference>
<feature type="domain" description="KIB1-4 beta-propeller" evidence="2">
    <location>
        <begin position="82"/>
        <end position="356"/>
    </location>
</feature>
<evidence type="ECO:0000259" key="1">
    <source>
        <dbReference type="Pfam" id="PF00646"/>
    </source>
</evidence>
<accession>A0A978V3F2</accession>
<dbReference type="InterPro" id="IPR036047">
    <property type="entry name" value="F-box-like_dom_sf"/>
</dbReference>
<dbReference type="PANTHER" id="PTHR44259">
    <property type="entry name" value="OS07G0183000 PROTEIN-RELATED"/>
    <property type="match status" value="1"/>
</dbReference>
<sequence length="386" mass="44979">MAANWSELHSELVELILKRLGLVEKVQFKAVCSSWNVAMQSYTSSPTYIPLPQIPWLLFPNYPQPQQGHHYHEQYYCHMSLINVEDNKLYNIKNLFKGFSKVLCLGTSYTWLMILEKEANPHLVNPFSPQLKIQLPSIETLFMSCSSSLLLLKQLLRKMYISKAILVPDSFRNKSYSVVVIIFGLKRRLAFCKLGDSTWSQFGNDICYDDIICCNSMLYVFHSTTLVEVWDIRSDFPKKVLDLELYTIIVEVKREFSYLPRPKINFVESMGELFAVLHIIGEDDGEIGFGIYKLDYGGGNWVRMEDLRGGALFISENGSMLVTVGDFLKGREDFIYFTVREKDLDDEYYYNIKVYNFKDKILVDKTDGDEYRRIVWPPLWIVPNLW</sequence>
<feature type="domain" description="F-box" evidence="1">
    <location>
        <begin position="5"/>
        <end position="37"/>
    </location>
</feature>
<dbReference type="InterPro" id="IPR001810">
    <property type="entry name" value="F-box_dom"/>
</dbReference>
<name>A0A978V3F2_ZIZJJ</name>
<dbReference type="Pfam" id="PF00646">
    <property type="entry name" value="F-box"/>
    <property type="match status" value="1"/>
</dbReference>
<organism evidence="3 4">
    <name type="scientific">Ziziphus jujuba var. spinosa</name>
    <dbReference type="NCBI Taxonomy" id="714518"/>
    <lineage>
        <taxon>Eukaryota</taxon>
        <taxon>Viridiplantae</taxon>
        <taxon>Streptophyta</taxon>
        <taxon>Embryophyta</taxon>
        <taxon>Tracheophyta</taxon>
        <taxon>Spermatophyta</taxon>
        <taxon>Magnoliopsida</taxon>
        <taxon>eudicotyledons</taxon>
        <taxon>Gunneridae</taxon>
        <taxon>Pentapetalae</taxon>
        <taxon>rosids</taxon>
        <taxon>fabids</taxon>
        <taxon>Rosales</taxon>
        <taxon>Rhamnaceae</taxon>
        <taxon>Paliureae</taxon>
        <taxon>Ziziphus</taxon>
    </lineage>
</organism>
<dbReference type="Proteomes" id="UP000813462">
    <property type="component" value="Unassembled WGS sequence"/>
</dbReference>
<proteinExistence type="predicted"/>